<keyword evidence="3" id="KW-1185">Reference proteome</keyword>
<dbReference type="PANTHER" id="PTHR33993:SF14">
    <property type="entry name" value="GB|AAF24581.1"/>
    <property type="match status" value="1"/>
</dbReference>
<protein>
    <submittedName>
        <fullName evidence="2">VOC family protein</fullName>
    </submittedName>
</protein>
<dbReference type="InterPro" id="IPR052164">
    <property type="entry name" value="Anthracycline_SecMetBiosynth"/>
</dbReference>
<dbReference type="RefSeq" id="WP_339585341.1">
    <property type="nucleotide sequence ID" value="NZ_JBBHJZ010000001.1"/>
</dbReference>
<comment type="caution">
    <text evidence="2">The sequence shown here is derived from an EMBL/GenBank/DDBJ whole genome shotgun (WGS) entry which is preliminary data.</text>
</comment>
<dbReference type="PROSITE" id="PS51819">
    <property type="entry name" value="VOC"/>
    <property type="match status" value="2"/>
</dbReference>
<evidence type="ECO:0000313" key="2">
    <source>
        <dbReference type="EMBL" id="MEJ5975386.1"/>
    </source>
</evidence>
<dbReference type="Pfam" id="PF00903">
    <property type="entry name" value="Glyoxalase"/>
    <property type="match status" value="1"/>
</dbReference>
<sequence>MSNPVGAFIWYELMTTDPEGAAAFYGPVVGWKIIGHSDPQSAADGMDYRMIERSDGGNAGGVLKLTQQMCDGGARPCWIGYHHVTDVDAAVRAIEADGGKALMPALDIEVGRIALVTDPQGVPHYVMTPRPPAGAPADARSDVYDRHAEQRVGWNELMSPDLEGAKAFYAKHYRFEFNDIMPMGPMGDYCFIDHGGQQIGAMMQKSADMPVGMWNFYIRVPGSIDTATAKVKELGGQVFNGPMEVPGGEWIINGMDPQGAPFSLVGTKGQ</sequence>
<evidence type="ECO:0000313" key="3">
    <source>
        <dbReference type="Proteomes" id="UP001361239"/>
    </source>
</evidence>
<dbReference type="InterPro" id="IPR037523">
    <property type="entry name" value="VOC_core"/>
</dbReference>
<reference evidence="2 3" key="1">
    <citation type="submission" date="2024-03" db="EMBL/GenBank/DDBJ databases">
        <authorList>
            <person name="Jo J.-H."/>
        </authorList>
    </citation>
    <scope>NUCLEOTIDE SEQUENCE [LARGE SCALE GENOMIC DNA]</scope>
    <source>
        <strain evidence="2 3">PS1R-30</strain>
    </source>
</reference>
<accession>A0ABU8RQL9</accession>
<dbReference type="EMBL" id="JBBHJZ010000001">
    <property type="protein sequence ID" value="MEJ5975386.1"/>
    <property type="molecule type" value="Genomic_DNA"/>
</dbReference>
<dbReference type="Gene3D" id="3.10.180.10">
    <property type="entry name" value="2,3-Dihydroxybiphenyl 1,2-Dioxygenase, domain 1"/>
    <property type="match status" value="2"/>
</dbReference>
<proteinExistence type="predicted"/>
<dbReference type="CDD" id="cd07247">
    <property type="entry name" value="SgaA_N_like"/>
    <property type="match status" value="2"/>
</dbReference>
<organism evidence="2 3">
    <name type="scientific">Novosphingobium anseongense</name>
    <dbReference type="NCBI Taxonomy" id="3133436"/>
    <lineage>
        <taxon>Bacteria</taxon>
        <taxon>Pseudomonadati</taxon>
        <taxon>Pseudomonadota</taxon>
        <taxon>Alphaproteobacteria</taxon>
        <taxon>Sphingomonadales</taxon>
        <taxon>Sphingomonadaceae</taxon>
        <taxon>Novosphingobium</taxon>
    </lineage>
</organism>
<evidence type="ECO:0000259" key="1">
    <source>
        <dbReference type="PROSITE" id="PS51819"/>
    </source>
</evidence>
<feature type="domain" description="VOC" evidence="1">
    <location>
        <begin position="7"/>
        <end position="129"/>
    </location>
</feature>
<name>A0ABU8RQL9_9SPHN</name>
<feature type="domain" description="VOC" evidence="1">
    <location>
        <begin position="151"/>
        <end position="267"/>
    </location>
</feature>
<dbReference type="PANTHER" id="PTHR33993">
    <property type="entry name" value="GLYOXALASE-RELATED"/>
    <property type="match status" value="1"/>
</dbReference>
<dbReference type="Proteomes" id="UP001361239">
    <property type="component" value="Unassembled WGS sequence"/>
</dbReference>
<gene>
    <name evidence="2" type="ORF">WG901_01965</name>
</gene>
<dbReference type="SUPFAM" id="SSF54593">
    <property type="entry name" value="Glyoxalase/Bleomycin resistance protein/Dihydroxybiphenyl dioxygenase"/>
    <property type="match status" value="2"/>
</dbReference>
<dbReference type="InterPro" id="IPR004360">
    <property type="entry name" value="Glyas_Fos-R_dOase_dom"/>
</dbReference>
<dbReference type="InterPro" id="IPR029068">
    <property type="entry name" value="Glyas_Bleomycin-R_OHBP_Dase"/>
</dbReference>